<evidence type="ECO:0000313" key="2">
    <source>
        <dbReference type="Proteomes" id="UP001597480"/>
    </source>
</evidence>
<dbReference type="Proteomes" id="UP001597480">
    <property type="component" value="Unassembled WGS sequence"/>
</dbReference>
<gene>
    <name evidence="1" type="ORF">ACFSR3_12530</name>
</gene>
<dbReference type="RefSeq" id="WP_379821381.1">
    <property type="nucleotide sequence ID" value="NZ_JBHUMD010000026.1"/>
</dbReference>
<sequence>MNDFKLDNRDTIKSGFKAPDGYFENISERIMMNIPVEEVKVIPLYRRKPVWVTSAAAALVLSFSLILTKHESKAPALSVVSISEDYILNQSGIEASDILANLSTDDIKELNEQAVENISDELIEENIDFEYLSNQTN</sequence>
<proteinExistence type="predicted"/>
<name>A0ABW5NXR9_9FLAO</name>
<accession>A0ABW5NXR9</accession>
<protein>
    <submittedName>
        <fullName evidence="1">Uncharacterized protein</fullName>
    </submittedName>
</protein>
<evidence type="ECO:0000313" key="1">
    <source>
        <dbReference type="EMBL" id="MFD2602888.1"/>
    </source>
</evidence>
<dbReference type="EMBL" id="JBHUMD010000026">
    <property type="protein sequence ID" value="MFD2602888.1"/>
    <property type="molecule type" value="Genomic_DNA"/>
</dbReference>
<organism evidence="1 2">
    <name type="scientific">Flavobacterium suzhouense</name>
    <dbReference type="NCBI Taxonomy" id="1529638"/>
    <lineage>
        <taxon>Bacteria</taxon>
        <taxon>Pseudomonadati</taxon>
        <taxon>Bacteroidota</taxon>
        <taxon>Flavobacteriia</taxon>
        <taxon>Flavobacteriales</taxon>
        <taxon>Flavobacteriaceae</taxon>
        <taxon>Flavobacterium</taxon>
    </lineage>
</organism>
<reference evidence="2" key="1">
    <citation type="journal article" date="2019" name="Int. J. Syst. Evol. Microbiol.">
        <title>The Global Catalogue of Microorganisms (GCM) 10K type strain sequencing project: providing services to taxonomists for standard genome sequencing and annotation.</title>
        <authorList>
            <consortium name="The Broad Institute Genomics Platform"/>
            <consortium name="The Broad Institute Genome Sequencing Center for Infectious Disease"/>
            <person name="Wu L."/>
            <person name="Ma J."/>
        </authorList>
    </citation>
    <scope>NUCLEOTIDE SEQUENCE [LARGE SCALE GENOMIC DNA]</scope>
    <source>
        <strain evidence="2">KCTC 42107</strain>
    </source>
</reference>
<comment type="caution">
    <text evidence="1">The sequence shown here is derived from an EMBL/GenBank/DDBJ whole genome shotgun (WGS) entry which is preliminary data.</text>
</comment>
<keyword evidence="2" id="KW-1185">Reference proteome</keyword>